<dbReference type="SUPFAM" id="SSF52283">
    <property type="entry name" value="Formate/glycerate dehydrogenase catalytic domain-like"/>
    <property type="match status" value="1"/>
</dbReference>
<organism evidence="7 8">
    <name type="scientific">Peredibacter starrii</name>
    <dbReference type="NCBI Taxonomy" id="28202"/>
    <lineage>
        <taxon>Bacteria</taxon>
        <taxon>Pseudomonadati</taxon>
        <taxon>Bdellovibrionota</taxon>
        <taxon>Bacteriovoracia</taxon>
        <taxon>Bacteriovoracales</taxon>
        <taxon>Bacteriovoracaceae</taxon>
        <taxon>Peredibacter</taxon>
    </lineage>
</organism>
<feature type="domain" description="D-isomer specific 2-hydroxyacid dehydrogenase NAD-binding" evidence="6">
    <location>
        <begin position="111"/>
        <end position="297"/>
    </location>
</feature>
<dbReference type="PANTHER" id="PTHR43026">
    <property type="entry name" value="2-HYDROXYACID DEHYDROGENASE HOMOLOG 1-RELATED"/>
    <property type="match status" value="1"/>
</dbReference>
<dbReference type="GO" id="GO:0006564">
    <property type="term" value="P:L-serine biosynthetic process"/>
    <property type="evidence" value="ECO:0007669"/>
    <property type="project" value="UniProtKB-ARBA"/>
</dbReference>
<evidence type="ECO:0000256" key="3">
    <source>
        <dbReference type="ARBA" id="ARBA00023027"/>
    </source>
</evidence>
<evidence type="ECO:0000256" key="2">
    <source>
        <dbReference type="ARBA" id="ARBA00023002"/>
    </source>
</evidence>
<dbReference type="PANTHER" id="PTHR43026:SF1">
    <property type="entry name" value="2-HYDROXYACID DEHYDROGENASE HOMOLOG 1-RELATED"/>
    <property type="match status" value="1"/>
</dbReference>
<dbReference type="InterPro" id="IPR036291">
    <property type="entry name" value="NAD(P)-bd_dom_sf"/>
</dbReference>
<dbReference type="Pfam" id="PF02826">
    <property type="entry name" value="2-Hacid_dh_C"/>
    <property type="match status" value="1"/>
</dbReference>
<comment type="similarity">
    <text evidence="1 4">Belongs to the D-isomer specific 2-hydroxyacid dehydrogenase family.</text>
</comment>
<dbReference type="EC" id="1.1.1.28" evidence="7"/>
<dbReference type="Gene3D" id="3.40.50.720">
    <property type="entry name" value="NAD(P)-binding Rossmann-like Domain"/>
    <property type="match status" value="2"/>
</dbReference>
<evidence type="ECO:0000256" key="4">
    <source>
        <dbReference type="RuleBase" id="RU003719"/>
    </source>
</evidence>
<dbReference type="InterPro" id="IPR029752">
    <property type="entry name" value="D-isomer_DH_CS1"/>
</dbReference>
<dbReference type="InterPro" id="IPR006140">
    <property type="entry name" value="D-isomer_DH_NAD-bd"/>
</dbReference>
<dbReference type="GO" id="GO:0004617">
    <property type="term" value="F:phosphoglycerate dehydrogenase activity"/>
    <property type="evidence" value="ECO:0007669"/>
    <property type="project" value="UniProtKB-ARBA"/>
</dbReference>
<keyword evidence="8" id="KW-1185">Reference proteome</keyword>
<dbReference type="InterPro" id="IPR006139">
    <property type="entry name" value="D-isomer_2_OHA_DH_cat_dom"/>
</dbReference>
<dbReference type="GO" id="GO:0047545">
    <property type="term" value="F:(S)-2-hydroxyglutarate dehydrogenase activity"/>
    <property type="evidence" value="ECO:0007669"/>
    <property type="project" value="UniProtKB-ARBA"/>
</dbReference>
<dbReference type="RefSeq" id="WP_321398896.1">
    <property type="nucleotide sequence ID" value="NZ_CP139487.1"/>
</dbReference>
<dbReference type="AlphaFoldDB" id="A0AAX4HT85"/>
<evidence type="ECO:0000259" key="6">
    <source>
        <dbReference type="Pfam" id="PF02826"/>
    </source>
</evidence>
<dbReference type="SUPFAM" id="SSF51735">
    <property type="entry name" value="NAD(P)-binding Rossmann-fold domains"/>
    <property type="match status" value="1"/>
</dbReference>
<dbReference type="PROSITE" id="PS00670">
    <property type="entry name" value="D_2_HYDROXYACID_DH_2"/>
    <property type="match status" value="1"/>
</dbReference>
<dbReference type="InterPro" id="IPR029753">
    <property type="entry name" value="D-isomer_DH_CS"/>
</dbReference>
<feature type="domain" description="D-isomer specific 2-hydroxyacid dehydrogenase catalytic" evidence="5">
    <location>
        <begin position="6"/>
        <end position="328"/>
    </location>
</feature>
<reference evidence="7 8" key="1">
    <citation type="submission" date="2023-11" db="EMBL/GenBank/DDBJ databases">
        <title>Peredibacter starrii A3.12.</title>
        <authorList>
            <person name="Mitchell R.J."/>
        </authorList>
    </citation>
    <scope>NUCLEOTIDE SEQUENCE [LARGE SCALE GENOMIC DNA]</scope>
    <source>
        <strain evidence="7 8">A3.12</strain>
    </source>
</reference>
<evidence type="ECO:0000259" key="5">
    <source>
        <dbReference type="Pfam" id="PF00389"/>
    </source>
</evidence>
<sequence length="340" mass="38192">MKIAFFDTHAFERPFFERVNATFNHSISFFEPRLTYQTASLAQGYDCICSFVNDRLTKETIQYLHELGIQLLALRSAGFNHVDLVAASDFGIKVVRVPEYSPFAVAEYATGLILTLNRKIHRANTRVHEGNFSLNGLMGFDLHNKIIGIIGTGKIGTIMCRIMNGFGCQVLAYDTKYSVGTEKNFCRYVSLEELISKSDIISLHVPLTPETHHMINEKSISQMKRCVMLINTGRGALIDTKALINALKSGQIGYAGLDVYEEEEGIFFEDLSEQVIQDDTLARLLTFPNVVLTSHQAFLTKEAISNIAQTTLQNISDFEKGKELKNEVCSYVHVRKKEGD</sequence>
<dbReference type="Proteomes" id="UP001324634">
    <property type="component" value="Chromosome"/>
</dbReference>
<keyword evidence="3" id="KW-0520">NAD</keyword>
<accession>A0AAX4HT85</accession>
<evidence type="ECO:0000256" key="1">
    <source>
        <dbReference type="ARBA" id="ARBA00005854"/>
    </source>
</evidence>
<keyword evidence="2 4" id="KW-0560">Oxidoreductase</keyword>
<dbReference type="PROSITE" id="PS00065">
    <property type="entry name" value="D_2_HYDROXYACID_DH_1"/>
    <property type="match status" value="1"/>
</dbReference>
<gene>
    <name evidence="7" type="ORF">SOO65_07355</name>
</gene>
<dbReference type="FunFam" id="3.40.50.720:FF:000041">
    <property type="entry name" value="D-3-phosphoglycerate dehydrogenase"/>
    <property type="match status" value="1"/>
</dbReference>
<dbReference type="GO" id="GO:0051287">
    <property type="term" value="F:NAD binding"/>
    <property type="evidence" value="ECO:0007669"/>
    <property type="project" value="InterPro"/>
</dbReference>
<dbReference type="InterPro" id="IPR058205">
    <property type="entry name" value="D-LDH-like"/>
</dbReference>
<evidence type="ECO:0000313" key="8">
    <source>
        <dbReference type="Proteomes" id="UP001324634"/>
    </source>
</evidence>
<evidence type="ECO:0000313" key="7">
    <source>
        <dbReference type="EMBL" id="WPU66559.1"/>
    </source>
</evidence>
<dbReference type="CDD" id="cd12183">
    <property type="entry name" value="LDH_like_2"/>
    <property type="match status" value="1"/>
</dbReference>
<protein>
    <submittedName>
        <fullName evidence="7">2-hydroxyacid dehydrogenase</fullName>
        <ecNumber evidence="7">1.1.1.28</ecNumber>
    </submittedName>
</protein>
<dbReference type="GO" id="GO:0008720">
    <property type="term" value="F:D-lactate dehydrogenase (NAD+) activity"/>
    <property type="evidence" value="ECO:0007669"/>
    <property type="project" value="UniProtKB-EC"/>
</dbReference>
<proteinExistence type="inferred from homology"/>
<dbReference type="KEGG" id="psti:SOO65_07355"/>
<dbReference type="EMBL" id="CP139487">
    <property type="protein sequence ID" value="WPU66559.1"/>
    <property type="molecule type" value="Genomic_DNA"/>
</dbReference>
<name>A0AAX4HT85_9BACT</name>
<dbReference type="Pfam" id="PF00389">
    <property type="entry name" value="2-Hacid_dh"/>
    <property type="match status" value="1"/>
</dbReference>